<gene>
    <name evidence="1" type="ORF">CSC2_28060</name>
</gene>
<evidence type="ECO:0000313" key="2">
    <source>
        <dbReference type="Proteomes" id="UP000663802"/>
    </source>
</evidence>
<protein>
    <submittedName>
        <fullName evidence="1">Uncharacterized protein</fullName>
    </submittedName>
</protein>
<sequence length="169" mass="19034">MVILKGHIIDKCTTINNSLPKPQPGMTVSYDGLGNPTFIKINGQPYSDNNTKTKIADSMISASSSGYYSNYGAISWYEDVHGQSNHVLSDYDCATDQMFDNCPLGTYIKVQDRDSGIWGGFHKWDIGALQAQPEKRIVDIWNRYIFTDVFGIDDPVDTGLLHNGYYYHY</sequence>
<accession>A0ABQ1ECB9</accession>
<keyword evidence="2" id="KW-1185">Reference proteome</keyword>
<evidence type="ECO:0000313" key="1">
    <source>
        <dbReference type="EMBL" id="GFZ32280.1"/>
    </source>
</evidence>
<dbReference type="EMBL" id="BMBA01000002">
    <property type="protein sequence ID" value="GFZ32280.1"/>
    <property type="molecule type" value="Genomic_DNA"/>
</dbReference>
<organism evidence="1 2">
    <name type="scientific">Clostridium zeae</name>
    <dbReference type="NCBI Taxonomy" id="2759022"/>
    <lineage>
        <taxon>Bacteria</taxon>
        <taxon>Bacillati</taxon>
        <taxon>Bacillota</taxon>
        <taxon>Clostridia</taxon>
        <taxon>Eubacteriales</taxon>
        <taxon>Clostridiaceae</taxon>
        <taxon>Clostridium</taxon>
    </lineage>
</organism>
<name>A0ABQ1ECB9_9CLOT</name>
<dbReference type="RefSeq" id="WP_206870537.1">
    <property type="nucleotide sequence ID" value="NZ_BMBA01000002.1"/>
</dbReference>
<reference evidence="1 2" key="1">
    <citation type="journal article" date="2021" name="Int. J. Syst. Evol. Microbiol.">
        <title>Clostridium zeae sp. nov., isolated from corn silage.</title>
        <authorList>
            <person name="Kobayashi H."/>
            <person name="Tanizawa Y."/>
            <person name="Yagura M."/>
            <person name="Sakamoto M."/>
            <person name="Ohkuma M."/>
            <person name="Tohno M."/>
        </authorList>
    </citation>
    <scope>NUCLEOTIDE SEQUENCE [LARGE SCALE GENOMIC DNA]</scope>
    <source>
        <strain evidence="1 2">CSC2</strain>
    </source>
</reference>
<proteinExistence type="predicted"/>
<comment type="caution">
    <text evidence="1">The sequence shown here is derived from an EMBL/GenBank/DDBJ whole genome shotgun (WGS) entry which is preliminary data.</text>
</comment>
<dbReference type="Proteomes" id="UP000663802">
    <property type="component" value="Unassembled WGS sequence"/>
</dbReference>